<organism evidence="1 2">
    <name type="scientific">Fusarium decemcellulare</name>
    <dbReference type="NCBI Taxonomy" id="57161"/>
    <lineage>
        <taxon>Eukaryota</taxon>
        <taxon>Fungi</taxon>
        <taxon>Dikarya</taxon>
        <taxon>Ascomycota</taxon>
        <taxon>Pezizomycotina</taxon>
        <taxon>Sordariomycetes</taxon>
        <taxon>Hypocreomycetidae</taxon>
        <taxon>Hypocreales</taxon>
        <taxon>Nectriaceae</taxon>
        <taxon>Fusarium</taxon>
        <taxon>Fusarium decemcellulare species complex</taxon>
    </lineage>
</organism>
<name>A0ACC1SA37_9HYPO</name>
<proteinExistence type="predicted"/>
<dbReference type="Proteomes" id="UP001148629">
    <property type="component" value="Unassembled WGS sequence"/>
</dbReference>
<accession>A0ACC1SA37</accession>
<evidence type="ECO:0000313" key="1">
    <source>
        <dbReference type="EMBL" id="KAJ3535313.1"/>
    </source>
</evidence>
<gene>
    <name evidence="1" type="ORF">NM208_g7183</name>
</gene>
<sequence length="413" mass="45456">MGSQPELHIVIVGGGIAGLATAFALRHPGRRITVLERSRLLREVGALISLQPNASKIVNNWNLDSFLEKTEPLVDRAFRMFDADGKCVRELPLEKGQFGADRILYHRQDLQAALGDAATSEHANGRPVQIRTASQVVAVDCYEGVVTLESGERIHGDVIIGADGIHSVVRTVVLGEEKSALPTGTSAYRLLLPIESLESLSFPEKLLNPQDPSTTMIMGHDRRVIMGPGRGTKLYGIVALVPDENLAEKSSDNWVSPGSIDKLLEAYSDFPTWLHEIFRAAPDVALWQLRDIDPLPRWVRGRTILIGDAAHAMLPTQGQGASQSFEDAEALQAFLSEVESRDQVGAALDRVFAARYDRATLIQKFSREQAKPATDGTTREIKLDPAQFMKYNCDYDGAADWEDRQKKGIAKPR</sequence>
<keyword evidence="2" id="KW-1185">Reference proteome</keyword>
<protein>
    <submittedName>
        <fullName evidence="1">Uncharacterized protein</fullName>
    </submittedName>
</protein>
<dbReference type="EMBL" id="JANRMS010000720">
    <property type="protein sequence ID" value="KAJ3535313.1"/>
    <property type="molecule type" value="Genomic_DNA"/>
</dbReference>
<evidence type="ECO:0000313" key="2">
    <source>
        <dbReference type="Proteomes" id="UP001148629"/>
    </source>
</evidence>
<comment type="caution">
    <text evidence="1">The sequence shown here is derived from an EMBL/GenBank/DDBJ whole genome shotgun (WGS) entry which is preliminary data.</text>
</comment>
<reference evidence="1" key="1">
    <citation type="submission" date="2022-08" db="EMBL/GenBank/DDBJ databases">
        <title>Genome Sequence of Fusarium decemcellulare.</title>
        <authorList>
            <person name="Buettner E."/>
        </authorList>
    </citation>
    <scope>NUCLEOTIDE SEQUENCE</scope>
    <source>
        <strain evidence="1">Babe19</strain>
    </source>
</reference>